<keyword evidence="1" id="KW-0812">Transmembrane</keyword>
<evidence type="ECO:0000313" key="2">
    <source>
        <dbReference type="Proteomes" id="UP000829291"/>
    </source>
</evidence>
<accession>A0A6J0C2X8</accession>
<gene>
    <name evidence="3" type="primary">LOC107225069</name>
</gene>
<feature type="transmembrane region" description="Helical" evidence="1">
    <location>
        <begin position="141"/>
        <end position="161"/>
    </location>
</feature>
<feature type="transmembrane region" description="Helical" evidence="1">
    <location>
        <begin position="77"/>
        <end position="95"/>
    </location>
</feature>
<keyword evidence="1" id="KW-0472">Membrane</keyword>
<name>A0A6J0C2X8_NEOLC</name>
<feature type="transmembrane region" description="Helical" evidence="1">
    <location>
        <begin position="18"/>
        <end position="39"/>
    </location>
</feature>
<dbReference type="RefSeq" id="XP_015520865.1">
    <property type="nucleotide sequence ID" value="XM_015665379.2"/>
</dbReference>
<sequence>MSSIELYAKSEQAEKQLAVLYSVSAILSTTSTICLLIVWQHWAWTLDVCISVDCGCILYGVNTFSTFMGGDVKLCHFTSYGLVPVLIVGLVLAIYHGYRTCINRNLGDPKQIQMTSSSDHRAEQGNVVVVGPKRRTICKRWFLAGFLGVFIFFLSLSHAVLLTDGYYKTCNQYRRNMVQLLGSSGREVQVIHNRLSCGAVFDYMDYLQPDANNWRRGDEINTGLSLQLAITTSWFNLFAWIGILTINLLMARERQIDLNGKSCCCW</sequence>
<reference evidence="3" key="1">
    <citation type="submission" date="2025-08" db="UniProtKB">
        <authorList>
            <consortium name="RefSeq"/>
        </authorList>
    </citation>
    <scope>IDENTIFICATION</scope>
    <source>
        <tissue evidence="3">Thorax and Abdomen</tissue>
    </source>
</reference>
<organism evidence="3">
    <name type="scientific">Neodiprion lecontei</name>
    <name type="common">Redheaded pine sawfly</name>
    <dbReference type="NCBI Taxonomy" id="441921"/>
    <lineage>
        <taxon>Eukaryota</taxon>
        <taxon>Metazoa</taxon>
        <taxon>Ecdysozoa</taxon>
        <taxon>Arthropoda</taxon>
        <taxon>Hexapoda</taxon>
        <taxon>Insecta</taxon>
        <taxon>Pterygota</taxon>
        <taxon>Neoptera</taxon>
        <taxon>Endopterygota</taxon>
        <taxon>Hymenoptera</taxon>
        <taxon>Tenthredinoidea</taxon>
        <taxon>Diprionidae</taxon>
        <taxon>Diprioninae</taxon>
        <taxon>Neodiprion</taxon>
    </lineage>
</organism>
<evidence type="ECO:0000313" key="3">
    <source>
        <dbReference type="RefSeq" id="XP_015520865.1"/>
    </source>
</evidence>
<dbReference type="Proteomes" id="UP000829291">
    <property type="component" value="Chromosome 1"/>
</dbReference>
<feature type="transmembrane region" description="Helical" evidence="1">
    <location>
        <begin position="233"/>
        <end position="251"/>
    </location>
</feature>
<keyword evidence="2" id="KW-1185">Reference proteome</keyword>
<keyword evidence="1" id="KW-1133">Transmembrane helix</keyword>
<dbReference type="OrthoDB" id="8186944at2759"/>
<protein>
    <submittedName>
        <fullName evidence="3">Uncharacterized protein LOC107225069</fullName>
    </submittedName>
</protein>
<dbReference type="KEGG" id="nlo:107225069"/>
<dbReference type="InParanoid" id="A0A6J0C2X8"/>
<dbReference type="AlphaFoldDB" id="A0A6J0C2X8"/>
<dbReference type="GeneID" id="107225069"/>
<evidence type="ECO:0000256" key="1">
    <source>
        <dbReference type="SAM" id="Phobius"/>
    </source>
</evidence>
<dbReference type="FunCoup" id="A0A6J0C2X8">
    <property type="interactions" value="25"/>
</dbReference>
<proteinExistence type="predicted"/>